<dbReference type="GeneID" id="92353686"/>
<evidence type="ECO:0000313" key="1">
    <source>
        <dbReference type="EMBL" id="BFH72809.1"/>
    </source>
</evidence>
<accession>A0AAT9GQ42</accession>
<dbReference type="RefSeq" id="WP_369611006.1">
    <property type="nucleotide sequence ID" value="NZ_AP031322.1"/>
</dbReference>
<protein>
    <submittedName>
        <fullName evidence="1">YkgJ family cysteine cluster protein</fullName>
    </submittedName>
</protein>
<dbReference type="EMBL" id="AP031322">
    <property type="protein sequence ID" value="BFH72809.1"/>
    <property type="molecule type" value="Genomic_DNA"/>
</dbReference>
<dbReference type="KEGG" id="sjv:SJAV_07530"/>
<dbReference type="Pfam" id="PF03692">
    <property type="entry name" value="CxxCxxCC"/>
    <property type="match status" value="1"/>
</dbReference>
<proteinExistence type="predicted"/>
<organism evidence="1">
    <name type="scientific">Sulfurisphaera javensis</name>
    <dbReference type="NCBI Taxonomy" id="2049879"/>
    <lineage>
        <taxon>Archaea</taxon>
        <taxon>Thermoproteota</taxon>
        <taxon>Thermoprotei</taxon>
        <taxon>Sulfolobales</taxon>
        <taxon>Sulfolobaceae</taxon>
        <taxon>Sulfurisphaera</taxon>
    </lineage>
</organism>
<gene>
    <name evidence="1" type="ORF">SJAV_07530</name>
</gene>
<dbReference type="AlphaFoldDB" id="A0AAT9GQ42"/>
<reference evidence="1" key="1">
    <citation type="submission" date="2024-03" db="EMBL/GenBank/DDBJ databases">
        <title>Complete genome sequence of Sulfurisphaera javensis strain KD-1.</title>
        <authorList>
            <person name="Sakai H."/>
            <person name="Nur N."/>
            <person name="Suwanto A."/>
            <person name="Kurosawa N."/>
        </authorList>
    </citation>
    <scope>NUCLEOTIDE SEQUENCE</scope>
    <source>
        <strain evidence="1">KD-1</strain>
    </source>
</reference>
<sequence>MNTDQINVLVKKALKGDIKSLEEVFNFLEKFNVPITKYAMYSIIYQYVMNNVLDLGKYCEECGGKCCKSGLPVPVYNFDYKELKNRLSKEQLNNFRRVNGFYILSRPCPFQEGWLCKIHQYKPYACMSYPFATEDEQKEIIDSYKDGIPDFKVPDFCIAGKKVKEFMSNKVDELRKKLGRDPTPRELLREIVKSS</sequence>
<name>A0AAT9GQ42_9CREN</name>
<dbReference type="InterPro" id="IPR005358">
    <property type="entry name" value="Puta_zinc/iron-chelating_dom"/>
</dbReference>